<organism evidence="4 5">
    <name type="scientific">Thermotoga neapolitana (strain ATCC 49049 / DSM 4359 / NBRC 107923 / NS-E)</name>
    <dbReference type="NCBI Taxonomy" id="309803"/>
    <lineage>
        <taxon>Bacteria</taxon>
        <taxon>Thermotogati</taxon>
        <taxon>Thermotogota</taxon>
        <taxon>Thermotogae</taxon>
        <taxon>Thermotogales</taxon>
        <taxon>Thermotogaceae</taxon>
        <taxon>Thermotoga</taxon>
    </lineage>
</organism>
<dbReference type="PROSITE" id="PS01317">
    <property type="entry name" value="SSRP"/>
    <property type="match status" value="1"/>
</dbReference>
<dbReference type="KEGG" id="tna:CTN_0432"/>
<dbReference type="GO" id="GO:0005829">
    <property type="term" value="C:cytosol"/>
    <property type="evidence" value="ECO:0007669"/>
    <property type="project" value="TreeGrafter"/>
</dbReference>
<dbReference type="HOGENOM" id="CLU_108953_0_0_0"/>
<dbReference type="STRING" id="309803.CTN_0432"/>
<sequence>MKVSGWGERVKIVATNKKAYTDYEILETYEAGIVLTGTEVKSLRNGSVNFKDSFCRFKDGELYLLNLHIPPYSHGGIHNHDPERPRKLLLHKRELKRLMGKVQEEGITIVPLKIYFNDRGIAKVEIAVARGRKKYDKREAIKRREMERKIREYMKYSR</sequence>
<dbReference type="NCBIfam" id="TIGR00086">
    <property type="entry name" value="smpB"/>
    <property type="match status" value="1"/>
</dbReference>
<comment type="subcellular location">
    <subcellularLocation>
        <location evidence="3">Cytoplasm</location>
    </subcellularLocation>
    <text evidence="3">The tmRNA-SmpB complex associates with stalled 70S ribosomes.</text>
</comment>
<dbReference type="PANTHER" id="PTHR30308">
    <property type="entry name" value="TMRNA-BINDING COMPONENT OF TRANS-TRANSLATION TAGGING COMPLEX"/>
    <property type="match status" value="1"/>
</dbReference>
<name>B9K6M5_THENN</name>
<keyword evidence="2 3" id="KW-0694">RNA-binding</keyword>
<dbReference type="PANTHER" id="PTHR30308:SF2">
    <property type="entry name" value="SSRA-BINDING PROTEIN"/>
    <property type="match status" value="1"/>
</dbReference>
<dbReference type="CDD" id="cd09294">
    <property type="entry name" value="SmpB"/>
    <property type="match status" value="1"/>
</dbReference>
<dbReference type="eggNOG" id="COG0691">
    <property type="taxonomic scope" value="Bacteria"/>
</dbReference>
<evidence type="ECO:0000256" key="1">
    <source>
        <dbReference type="ARBA" id="ARBA00022490"/>
    </source>
</evidence>
<evidence type="ECO:0000256" key="3">
    <source>
        <dbReference type="HAMAP-Rule" id="MF_00023"/>
    </source>
</evidence>
<dbReference type="InterPro" id="IPR020081">
    <property type="entry name" value="SsrA-bd_prot_CS"/>
</dbReference>
<protein>
    <recommendedName>
        <fullName evidence="3">SsrA-binding protein</fullName>
    </recommendedName>
    <alternativeName>
        <fullName evidence="3">Small protein B</fullName>
    </alternativeName>
</protein>
<dbReference type="HAMAP" id="MF_00023">
    <property type="entry name" value="SmpB"/>
    <property type="match status" value="1"/>
</dbReference>
<proteinExistence type="inferred from homology"/>
<dbReference type="NCBIfam" id="NF003843">
    <property type="entry name" value="PRK05422.1"/>
    <property type="match status" value="1"/>
</dbReference>
<dbReference type="Proteomes" id="UP000000445">
    <property type="component" value="Chromosome"/>
</dbReference>
<dbReference type="AlphaFoldDB" id="B9K6M5"/>
<dbReference type="GO" id="GO:0003723">
    <property type="term" value="F:RNA binding"/>
    <property type="evidence" value="ECO:0007669"/>
    <property type="project" value="UniProtKB-UniRule"/>
</dbReference>
<comment type="function">
    <text evidence="3">Required for rescue of stalled ribosomes mediated by trans-translation. Binds to transfer-messenger RNA (tmRNA), required for stable association of tmRNA with ribosomes. tmRNA and SmpB together mimic tRNA shape, replacing the anticodon stem-loop with SmpB. tmRNA is encoded by the ssrA gene; the 2 termini fold to resemble tRNA(Ala) and it encodes a 'tag peptide', a short internal open reading frame. During trans-translation Ala-aminoacylated tmRNA acts like a tRNA, entering the A-site of stalled ribosomes, displacing the stalled mRNA. The ribosome then switches to translate the ORF on the tmRNA; the nascent peptide is terminated with the 'tag peptide' encoded by the tmRNA and targeted for degradation. The ribosome is freed to recommence translation, which seems to be the essential function of trans-translation.</text>
</comment>
<dbReference type="InterPro" id="IPR023620">
    <property type="entry name" value="SmpB"/>
</dbReference>
<keyword evidence="1 3" id="KW-0963">Cytoplasm</keyword>
<evidence type="ECO:0000313" key="5">
    <source>
        <dbReference type="Proteomes" id="UP000000445"/>
    </source>
</evidence>
<dbReference type="Gene3D" id="2.40.280.10">
    <property type="match status" value="1"/>
</dbReference>
<gene>
    <name evidence="3" type="primary">smpB</name>
    <name evidence="4" type="ordered locus">CTN_0432</name>
</gene>
<dbReference type="Pfam" id="PF01668">
    <property type="entry name" value="SmpB"/>
    <property type="match status" value="1"/>
</dbReference>
<dbReference type="InterPro" id="IPR000037">
    <property type="entry name" value="SsrA-bd_prot"/>
</dbReference>
<keyword evidence="5" id="KW-1185">Reference proteome</keyword>
<dbReference type="SUPFAM" id="SSF74982">
    <property type="entry name" value="Small protein B (SmpB)"/>
    <property type="match status" value="1"/>
</dbReference>
<dbReference type="GO" id="GO:0070929">
    <property type="term" value="P:trans-translation"/>
    <property type="evidence" value="ECO:0007669"/>
    <property type="project" value="UniProtKB-UniRule"/>
</dbReference>
<reference evidence="4 5" key="1">
    <citation type="journal article" date="2009" name="Biosci. Biotechnol. Biochem.">
        <title>WeGAS: a web-based microbial genome annotation system.</title>
        <authorList>
            <person name="Lee D."/>
            <person name="Seo H."/>
            <person name="Park C."/>
            <person name="Park K."/>
        </authorList>
    </citation>
    <scope>NUCLEOTIDE SEQUENCE [LARGE SCALE GENOMIC DNA]</scope>
    <source>
        <strain evidence="5">ATCC 49049 / DSM 4359 / NBRC 107923 / NS-E</strain>
    </source>
</reference>
<accession>B9K6M5</accession>
<dbReference type="GO" id="GO:0070930">
    <property type="term" value="P:trans-translation-dependent protein tagging"/>
    <property type="evidence" value="ECO:0007669"/>
    <property type="project" value="TreeGrafter"/>
</dbReference>
<dbReference type="EMBL" id="CP000916">
    <property type="protein sequence ID" value="ACM22608.1"/>
    <property type="molecule type" value="Genomic_DNA"/>
</dbReference>
<comment type="similarity">
    <text evidence="3">Belongs to the SmpB family.</text>
</comment>
<evidence type="ECO:0000313" key="4">
    <source>
        <dbReference type="EMBL" id="ACM22608.1"/>
    </source>
</evidence>
<evidence type="ECO:0000256" key="2">
    <source>
        <dbReference type="ARBA" id="ARBA00022884"/>
    </source>
</evidence>